<dbReference type="AlphaFoldDB" id="A0A061A9Y3"/>
<reference evidence="1" key="1">
    <citation type="submission" date="2014-05" db="EMBL/GenBank/DDBJ databases">
        <authorList>
            <person name="Horn Fabian"/>
        </authorList>
    </citation>
    <scope>NUCLEOTIDE SEQUENCE</scope>
</reference>
<protein>
    <submittedName>
        <fullName evidence="1">Uncharacterized protein</fullName>
    </submittedName>
</protein>
<dbReference type="PATRIC" id="fig|576784.4.peg.8908"/>
<gene>
    <name evidence="1" type="ORF">SIRAN8681</name>
</gene>
<sequence length="28" mass="2909">MAAPTALTGDTAHPIELFDPRRLTAATA</sequence>
<dbReference type="HOGENOM" id="CLU_3412928_0_0_11"/>
<proteinExistence type="predicted"/>
<evidence type="ECO:0000313" key="1">
    <source>
        <dbReference type="EMBL" id="CDR15389.1"/>
    </source>
</evidence>
<name>A0A061A9Y3_9ACTN</name>
<dbReference type="EMBL" id="LK022848">
    <property type="protein sequence ID" value="CDR15389.1"/>
    <property type="molecule type" value="Genomic_DNA"/>
</dbReference>
<organism evidence="1">
    <name type="scientific">Streptomyces iranensis</name>
    <dbReference type="NCBI Taxonomy" id="576784"/>
    <lineage>
        <taxon>Bacteria</taxon>
        <taxon>Bacillati</taxon>
        <taxon>Actinomycetota</taxon>
        <taxon>Actinomycetes</taxon>
        <taxon>Kitasatosporales</taxon>
        <taxon>Streptomycetaceae</taxon>
        <taxon>Streptomyces</taxon>
        <taxon>Streptomyces violaceusniger group</taxon>
    </lineage>
</organism>
<accession>A0A061A9Y3</accession>